<gene>
    <name evidence="2" type="ORF">MAQ5080_03412</name>
</gene>
<dbReference type="EMBL" id="FLOC01000030">
    <property type="protein sequence ID" value="SBS36280.1"/>
    <property type="molecule type" value="Genomic_DNA"/>
</dbReference>
<dbReference type="GO" id="GO:0016740">
    <property type="term" value="F:transferase activity"/>
    <property type="evidence" value="ECO:0007669"/>
    <property type="project" value="UniProtKB-KW"/>
</dbReference>
<dbReference type="RefSeq" id="WP_067213091.1">
    <property type="nucleotide sequence ID" value="NZ_FLOC01000030.1"/>
</dbReference>
<keyword evidence="2" id="KW-0808">Transferase</keyword>
<dbReference type="OrthoDB" id="9769860at2"/>
<feature type="domain" description="CHK kinase-like" evidence="1">
    <location>
        <begin position="114"/>
        <end position="276"/>
    </location>
</feature>
<keyword evidence="3" id="KW-1185">Reference proteome</keyword>
<dbReference type="InterPro" id="IPR015897">
    <property type="entry name" value="CHK_kinase-like"/>
</dbReference>
<sequence length="333" mass="37605">MTTFAPEFFIKHTLRADYVAKQQTLQSLWSGYGHISRYHVTVGNSCSSVILKAIDWGQVAEHPRGWQSDLAHQRKVHSYQVELNWYAHWAQAAHSIARMPKYLGHYATGSTLYLLLEDLDASGFDLRCASLDAAQVSVVLHWLASLHAHYLTTDPAPAWPEGLWPQGTYWYLATRPNEWQAMKEGALKAAAEQLDQTIRNCPYQTLVHGDAKVANFCFSADLQEVAAVDFQYIGRGIGVQDVAYLLGSCLSEAQLAEHLDYLLDVYFSELARCIIARGESPDLAEAVAQQWYQLFPVAWADFHRFIMGWCPTHAKNNAFSRRMTQVGLDYLTS</sequence>
<accession>A0A1A8TRW1</accession>
<dbReference type="Proteomes" id="UP000092627">
    <property type="component" value="Unassembled WGS sequence"/>
</dbReference>
<dbReference type="InterPro" id="IPR004119">
    <property type="entry name" value="EcKL"/>
</dbReference>
<dbReference type="InterPro" id="IPR011009">
    <property type="entry name" value="Kinase-like_dom_sf"/>
</dbReference>
<protein>
    <submittedName>
        <fullName evidence="2">Phosphotransferase enzyme family protein</fullName>
    </submittedName>
</protein>
<name>A0A1A8TRW1_9GAMM</name>
<proteinExistence type="predicted"/>
<reference evidence="2 3" key="1">
    <citation type="submission" date="2016-06" db="EMBL/GenBank/DDBJ databases">
        <authorList>
            <person name="Kjaerup R.B."/>
            <person name="Dalgaard T.S."/>
            <person name="Juul-Madsen H.R."/>
        </authorList>
    </citation>
    <scope>NUCLEOTIDE SEQUENCE [LARGE SCALE GENOMIC DNA]</scope>
    <source>
        <strain evidence="2 3">CECT 5080</strain>
    </source>
</reference>
<dbReference type="SMART" id="SM00587">
    <property type="entry name" value="CHK"/>
    <property type="match status" value="1"/>
</dbReference>
<evidence type="ECO:0000313" key="2">
    <source>
        <dbReference type="EMBL" id="SBS36280.1"/>
    </source>
</evidence>
<dbReference type="PANTHER" id="PTHR11012">
    <property type="entry name" value="PROTEIN KINASE-LIKE DOMAIN-CONTAINING"/>
    <property type="match status" value="1"/>
</dbReference>
<evidence type="ECO:0000259" key="1">
    <source>
        <dbReference type="SMART" id="SM00587"/>
    </source>
</evidence>
<dbReference type="PANTHER" id="PTHR11012:SF30">
    <property type="entry name" value="PROTEIN KINASE-LIKE DOMAIN-CONTAINING"/>
    <property type="match status" value="1"/>
</dbReference>
<dbReference type="SUPFAM" id="SSF56112">
    <property type="entry name" value="Protein kinase-like (PK-like)"/>
    <property type="match status" value="1"/>
</dbReference>
<dbReference type="STRING" id="295068.MAQ5080_03412"/>
<dbReference type="Gene3D" id="3.90.1200.10">
    <property type="match status" value="1"/>
</dbReference>
<organism evidence="2 3">
    <name type="scientific">Marinomonas aquimarina</name>
    <dbReference type="NCBI Taxonomy" id="295068"/>
    <lineage>
        <taxon>Bacteria</taxon>
        <taxon>Pseudomonadati</taxon>
        <taxon>Pseudomonadota</taxon>
        <taxon>Gammaproteobacteria</taxon>
        <taxon>Oceanospirillales</taxon>
        <taxon>Oceanospirillaceae</taxon>
        <taxon>Marinomonas</taxon>
    </lineage>
</organism>
<dbReference type="AlphaFoldDB" id="A0A1A8TRW1"/>
<dbReference type="Pfam" id="PF02958">
    <property type="entry name" value="EcKL"/>
    <property type="match status" value="1"/>
</dbReference>
<evidence type="ECO:0000313" key="3">
    <source>
        <dbReference type="Proteomes" id="UP000092627"/>
    </source>
</evidence>